<dbReference type="Gene3D" id="2.30.42.10">
    <property type="match status" value="1"/>
</dbReference>
<evidence type="ECO:0000259" key="5">
    <source>
        <dbReference type="PROSITE" id="PS50106"/>
    </source>
</evidence>
<keyword evidence="2" id="KW-0645">Protease</keyword>
<dbReference type="InterPro" id="IPR009003">
    <property type="entry name" value="Peptidase_S1_PA"/>
</dbReference>
<keyword evidence="3" id="KW-0378">Hydrolase</keyword>
<evidence type="ECO:0000256" key="3">
    <source>
        <dbReference type="ARBA" id="ARBA00022801"/>
    </source>
</evidence>
<dbReference type="Pfam" id="PF13365">
    <property type="entry name" value="Trypsin_2"/>
    <property type="match status" value="1"/>
</dbReference>
<keyword evidence="7" id="KW-1185">Reference proteome</keyword>
<dbReference type="SMART" id="SM00228">
    <property type="entry name" value="PDZ"/>
    <property type="match status" value="1"/>
</dbReference>
<dbReference type="CDD" id="cd06779">
    <property type="entry name" value="cpPDZ_Deg_HtrA-like"/>
    <property type="match status" value="1"/>
</dbReference>
<name>M5R997_9BACT</name>
<evidence type="ECO:0000256" key="2">
    <source>
        <dbReference type="ARBA" id="ARBA00022670"/>
    </source>
</evidence>
<gene>
    <name evidence="6" type="ORF">RMSM_07452</name>
</gene>
<protein>
    <submittedName>
        <fullName evidence="6">Peptidase S1C, Do</fullName>
    </submittedName>
</protein>
<dbReference type="Pfam" id="PF13180">
    <property type="entry name" value="PDZ_2"/>
    <property type="match status" value="1"/>
</dbReference>
<dbReference type="Gene3D" id="2.40.10.120">
    <property type="match status" value="1"/>
</dbReference>
<dbReference type="InterPro" id="IPR036034">
    <property type="entry name" value="PDZ_sf"/>
</dbReference>
<reference evidence="6 7" key="1">
    <citation type="journal article" date="2013" name="Mar. Genomics">
        <title>Expression of sulfatases in Rhodopirellula baltica and the diversity of sulfatases in the genus Rhodopirellula.</title>
        <authorList>
            <person name="Wegner C.E."/>
            <person name="Richter-Heitmann T."/>
            <person name="Klindworth A."/>
            <person name="Klockow C."/>
            <person name="Richter M."/>
            <person name="Achstetter T."/>
            <person name="Glockner F.O."/>
            <person name="Harder J."/>
        </authorList>
    </citation>
    <scope>NUCLEOTIDE SEQUENCE [LARGE SCALE GENOMIC DNA]</scope>
    <source>
        <strain evidence="6 7">SM1</strain>
    </source>
</reference>
<dbReference type="PROSITE" id="PS50106">
    <property type="entry name" value="PDZ"/>
    <property type="match status" value="1"/>
</dbReference>
<dbReference type="InterPro" id="IPR001940">
    <property type="entry name" value="Peptidase_S1C"/>
</dbReference>
<evidence type="ECO:0000313" key="6">
    <source>
        <dbReference type="EMBL" id="EMI15626.1"/>
    </source>
</evidence>
<dbReference type="PATRIC" id="fig|1265738.3.peg.7431"/>
<dbReference type="PANTHER" id="PTHR22939:SF129">
    <property type="entry name" value="SERINE PROTEASE HTRA2, MITOCHONDRIAL"/>
    <property type="match status" value="1"/>
</dbReference>
<feature type="region of interest" description="Disordered" evidence="4">
    <location>
        <begin position="409"/>
        <end position="439"/>
    </location>
</feature>
<evidence type="ECO:0000256" key="1">
    <source>
        <dbReference type="ARBA" id="ARBA00010541"/>
    </source>
</evidence>
<proteinExistence type="inferred from homology"/>
<dbReference type="SUPFAM" id="SSF50156">
    <property type="entry name" value="PDZ domain-like"/>
    <property type="match status" value="1"/>
</dbReference>
<dbReference type="AlphaFoldDB" id="M5R997"/>
<accession>M5R997</accession>
<dbReference type="Proteomes" id="UP000011991">
    <property type="component" value="Unassembled WGS sequence"/>
</dbReference>
<evidence type="ECO:0000313" key="7">
    <source>
        <dbReference type="Proteomes" id="UP000011991"/>
    </source>
</evidence>
<organism evidence="6 7">
    <name type="scientific">Rhodopirellula maiorica SM1</name>
    <dbReference type="NCBI Taxonomy" id="1265738"/>
    <lineage>
        <taxon>Bacteria</taxon>
        <taxon>Pseudomonadati</taxon>
        <taxon>Planctomycetota</taxon>
        <taxon>Planctomycetia</taxon>
        <taxon>Pirellulales</taxon>
        <taxon>Pirellulaceae</taxon>
        <taxon>Novipirellula</taxon>
    </lineage>
</organism>
<comment type="similarity">
    <text evidence="1">Belongs to the peptidase S1C family.</text>
</comment>
<dbReference type="GO" id="GO:0006508">
    <property type="term" value="P:proteolysis"/>
    <property type="evidence" value="ECO:0007669"/>
    <property type="project" value="UniProtKB-KW"/>
</dbReference>
<feature type="compositionally biased region" description="Acidic residues" evidence="4">
    <location>
        <begin position="420"/>
        <end position="439"/>
    </location>
</feature>
<feature type="domain" description="PDZ" evidence="5">
    <location>
        <begin position="308"/>
        <end position="383"/>
    </location>
</feature>
<dbReference type="InterPro" id="IPR001478">
    <property type="entry name" value="PDZ"/>
</dbReference>
<feature type="region of interest" description="Disordered" evidence="4">
    <location>
        <begin position="112"/>
        <end position="136"/>
    </location>
</feature>
<comment type="caution">
    <text evidence="6">The sequence shown here is derived from an EMBL/GenBank/DDBJ whole genome shotgun (WGS) entry which is preliminary data.</text>
</comment>
<dbReference type="GO" id="GO:0004252">
    <property type="term" value="F:serine-type endopeptidase activity"/>
    <property type="evidence" value="ECO:0007669"/>
    <property type="project" value="InterPro"/>
</dbReference>
<dbReference type="SUPFAM" id="SSF50494">
    <property type="entry name" value="Trypsin-like serine proteases"/>
    <property type="match status" value="1"/>
</dbReference>
<dbReference type="EMBL" id="ANOG01001062">
    <property type="protein sequence ID" value="EMI15626.1"/>
    <property type="molecule type" value="Genomic_DNA"/>
</dbReference>
<evidence type="ECO:0000256" key="4">
    <source>
        <dbReference type="SAM" id="MobiDB-lite"/>
    </source>
</evidence>
<dbReference type="PANTHER" id="PTHR22939">
    <property type="entry name" value="SERINE PROTEASE FAMILY S1C HTRA-RELATED"/>
    <property type="match status" value="1"/>
</dbReference>
<dbReference type="PRINTS" id="PR00834">
    <property type="entry name" value="PROTEASES2C"/>
</dbReference>
<sequence>MNRFATLKQWVPLCPPFGLFSPLVSAKTSLSPTKRQRNAMNHRFACLVFLGYLFASLANPVLADELAAASEDTQSSSEIQAGPRALSKAFRVAARRATPSVVTVFAYGQNVETDEEEAETERPGPTPPKKESVNGDAIPLTGLGSGVILSETGLIITNNHVITGAKKVVVQLADETEIEAVEVHGDPDSDVAIVRIERDEPFDVATLGDSDQMDIGDWVLAIGSPFRLEATVSAGIISAKNRTIKRIRRGRLLQTDAAINPGNSGGPLVDLDGKMIAISTAIATRNGGYQGIGFAIPINQAKWIADELAEYGRVRRAALGISLAELNPKVSKKVNLPVGLGVLVYQVISGSAGERAGLKPLDVILEFAGERVRKPSSLQEVVERKPIGSMQEVKIYRAGKEMTVQVELASIEDPTLQKSEDDESEKSESDNSESEAEAQ</sequence>